<reference evidence="4 6" key="2">
    <citation type="submission" date="2019-03" db="EMBL/GenBank/DDBJ databases">
        <title>Genomic Encyclopedia of Type Strains, Phase IV (KMG-IV): sequencing the most valuable type-strain genomes for metagenomic binning, comparative biology and taxonomic classification.</title>
        <authorList>
            <person name="Goeker M."/>
        </authorList>
    </citation>
    <scope>NUCLEOTIDE SEQUENCE [LARGE SCALE GENOMIC DNA]</scope>
    <source>
        <strain evidence="4 6">DSM 11603</strain>
    </source>
</reference>
<dbReference type="PATRIC" id="fig|69279.3.peg.54"/>
<reference evidence="3 5" key="1">
    <citation type="submission" date="2014-02" db="EMBL/GenBank/DDBJ databases">
        <title>Aquamicrobium defluvii Genome sequencing.</title>
        <authorList>
            <person name="Wang X."/>
        </authorList>
    </citation>
    <scope>NUCLEOTIDE SEQUENCE [LARGE SCALE GENOMIC DNA]</scope>
    <source>
        <strain evidence="3 5">W13Z1</strain>
    </source>
</reference>
<dbReference type="Gene3D" id="2.60.120.10">
    <property type="entry name" value="Jelly Rolls"/>
    <property type="match status" value="1"/>
</dbReference>
<dbReference type="InterPro" id="IPR011051">
    <property type="entry name" value="RmlC_Cupin_sf"/>
</dbReference>
<dbReference type="Proteomes" id="UP000019849">
    <property type="component" value="Unassembled WGS sequence"/>
</dbReference>
<evidence type="ECO:0000256" key="1">
    <source>
        <dbReference type="ARBA" id="ARBA00023125"/>
    </source>
</evidence>
<dbReference type="InterPro" id="IPR001387">
    <property type="entry name" value="Cro/C1-type_HTH"/>
</dbReference>
<dbReference type="SUPFAM" id="SSF51182">
    <property type="entry name" value="RmlC-like cupins"/>
    <property type="match status" value="1"/>
</dbReference>
<dbReference type="GO" id="GO:0003700">
    <property type="term" value="F:DNA-binding transcription factor activity"/>
    <property type="evidence" value="ECO:0007669"/>
    <property type="project" value="TreeGrafter"/>
</dbReference>
<dbReference type="GO" id="GO:0005829">
    <property type="term" value="C:cytosol"/>
    <property type="evidence" value="ECO:0007669"/>
    <property type="project" value="TreeGrafter"/>
</dbReference>
<dbReference type="PANTHER" id="PTHR46797">
    <property type="entry name" value="HTH-TYPE TRANSCRIPTIONAL REGULATOR"/>
    <property type="match status" value="1"/>
</dbReference>
<dbReference type="InterPro" id="IPR013096">
    <property type="entry name" value="Cupin_2"/>
</dbReference>
<dbReference type="Proteomes" id="UP000294958">
    <property type="component" value="Unassembled WGS sequence"/>
</dbReference>
<comment type="caution">
    <text evidence="3">The sequence shown here is derived from an EMBL/GenBank/DDBJ whole genome shotgun (WGS) entry which is preliminary data.</text>
</comment>
<sequence length="194" mass="21354">MTDDFDIGARLNALRTAHRLSQRELAARAGVPHAQISIIEKNKSSPSIATLRKILGGLDVSMSDFFGDDQRKPHGPFFGVDDLKDLTSRVTARAIDQGKGRLTLRQIGDSRAYNLQILHEIYEPGADTGEAMLQHFSTEGGYVVEGELELTVGEEVRVLKAGESYLFDSRLPHRFRNASDGITIVISACTPPYL</sequence>
<dbReference type="InterPro" id="IPR014710">
    <property type="entry name" value="RmlC-like_jellyroll"/>
</dbReference>
<dbReference type="PROSITE" id="PS50943">
    <property type="entry name" value="HTH_CROC1"/>
    <property type="match status" value="1"/>
</dbReference>
<dbReference type="Pfam" id="PF01381">
    <property type="entry name" value="HTH_3"/>
    <property type="match status" value="1"/>
</dbReference>
<keyword evidence="1" id="KW-0238">DNA-binding</keyword>
<dbReference type="CDD" id="cd02209">
    <property type="entry name" value="cupin_XRE_C"/>
    <property type="match status" value="1"/>
</dbReference>
<dbReference type="STRING" id="69279.BG36_00260"/>
<dbReference type="SUPFAM" id="SSF47413">
    <property type="entry name" value="lambda repressor-like DNA-binding domains"/>
    <property type="match status" value="1"/>
</dbReference>
<dbReference type="Gene3D" id="1.10.260.40">
    <property type="entry name" value="lambda repressor-like DNA-binding domains"/>
    <property type="match status" value="1"/>
</dbReference>
<organism evidence="3 5">
    <name type="scientific">Aquamicrobium defluvii</name>
    <dbReference type="NCBI Taxonomy" id="69279"/>
    <lineage>
        <taxon>Bacteria</taxon>
        <taxon>Pseudomonadati</taxon>
        <taxon>Pseudomonadota</taxon>
        <taxon>Alphaproteobacteria</taxon>
        <taxon>Hyphomicrobiales</taxon>
        <taxon>Phyllobacteriaceae</taxon>
        <taxon>Aquamicrobium</taxon>
    </lineage>
</organism>
<dbReference type="InterPro" id="IPR010982">
    <property type="entry name" value="Lambda_DNA-bd_dom_sf"/>
</dbReference>
<evidence type="ECO:0000313" key="3">
    <source>
        <dbReference type="EMBL" id="EXL10333.1"/>
    </source>
</evidence>
<evidence type="ECO:0000313" key="4">
    <source>
        <dbReference type="EMBL" id="TDR37127.1"/>
    </source>
</evidence>
<dbReference type="AlphaFoldDB" id="A0A011UWU3"/>
<evidence type="ECO:0000259" key="2">
    <source>
        <dbReference type="PROSITE" id="PS50943"/>
    </source>
</evidence>
<dbReference type="PANTHER" id="PTHR46797:SF11">
    <property type="entry name" value="HTH-TYPE TRANSCRIPTIONAL REGULATOR PUUR"/>
    <property type="match status" value="1"/>
</dbReference>
<dbReference type="HOGENOM" id="CLU_085376_1_4_5"/>
<keyword evidence="6" id="KW-1185">Reference proteome</keyword>
<dbReference type="InterPro" id="IPR050807">
    <property type="entry name" value="TransReg_Diox_bact_type"/>
</dbReference>
<dbReference type="eggNOG" id="COG1396">
    <property type="taxonomic scope" value="Bacteria"/>
</dbReference>
<dbReference type="RefSeq" id="WP_035021887.1">
    <property type="nucleotide sequence ID" value="NZ_KK073877.1"/>
</dbReference>
<accession>A0A011UWU3</accession>
<proteinExistence type="predicted"/>
<dbReference type="EMBL" id="JENY01000001">
    <property type="protein sequence ID" value="EXL10333.1"/>
    <property type="molecule type" value="Genomic_DNA"/>
</dbReference>
<dbReference type="GO" id="GO:0003677">
    <property type="term" value="F:DNA binding"/>
    <property type="evidence" value="ECO:0007669"/>
    <property type="project" value="UniProtKB-KW"/>
</dbReference>
<dbReference type="Pfam" id="PF07883">
    <property type="entry name" value="Cupin_2"/>
    <property type="match status" value="1"/>
</dbReference>
<dbReference type="CDD" id="cd00093">
    <property type="entry name" value="HTH_XRE"/>
    <property type="match status" value="1"/>
</dbReference>
<feature type="domain" description="HTH cro/C1-type" evidence="2">
    <location>
        <begin position="11"/>
        <end position="65"/>
    </location>
</feature>
<dbReference type="OrthoDB" id="9814751at2"/>
<protein>
    <submittedName>
        <fullName evidence="3">XRE family transcriptional regulator</fullName>
    </submittedName>
</protein>
<evidence type="ECO:0000313" key="5">
    <source>
        <dbReference type="Proteomes" id="UP000019849"/>
    </source>
</evidence>
<name>A0A011UWU3_9HYPH</name>
<gene>
    <name evidence="3" type="ORF">BG36_00260</name>
    <name evidence="4" type="ORF">DES43_10352</name>
</gene>
<dbReference type="SMART" id="SM00530">
    <property type="entry name" value="HTH_XRE"/>
    <property type="match status" value="1"/>
</dbReference>
<evidence type="ECO:0000313" key="6">
    <source>
        <dbReference type="Proteomes" id="UP000294958"/>
    </source>
</evidence>
<dbReference type="EMBL" id="SNZF01000003">
    <property type="protein sequence ID" value="TDR37127.1"/>
    <property type="molecule type" value="Genomic_DNA"/>
</dbReference>